<accession>A0A2U2RH59</accession>
<sequence>MTHLDDFEQLNQIARYRNRLDDIRQWVPLLTDTMITITGYSMSLAPTHGTTSRLPGGDALAMRAPYAPDADHGDDLPHPQQIIREWVETLDGHPRHTWAENWRRLHDLTPAIVESPWAPAWRADIDALWWRLARLTGNAPDITPPPTRSIDDVWDALEDNPDHELTRRDLTHLGINPSTITTWRHRGKISETRPGRYRAGDILHARRTA</sequence>
<keyword evidence="2" id="KW-1185">Reference proteome</keyword>
<dbReference type="EMBL" id="QFKX01000006">
    <property type="protein sequence ID" value="PWH05209.1"/>
    <property type="molecule type" value="Genomic_DNA"/>
</dbReference>
<proteinExistence type="predicted"/>
<evidence type="ECO:0000313" key="1">
    <source>
        <dbReference type="EMBL" id="PWH05209.1"/>
    </source>
</evidence>
<dbReference type="AlphaFoldDB" id="A0A2U2RH59"/>
<protein>
    <recommendedName>
        <fullName evidence="3">DNA-binding protein</fullName>
    </recommendedName>
</protein>
<organism evidence="1 2">
    <name type="scientific">Brachybacterium endophyticum</name>
    <dbReference type="NCBI Taxonomy" id="2182385"/>
    <lineage>
        <taxon>Bacteria</taxon>
        <taxon>Bacillati</taxon>
        <taxon>Actinomycetota</taxon>
        <taxon>Actinomycetes</taxon>
        <taxon>Micrococcales</taxon>
        <taxon>Dermabacteraceae</taxon>
        <taxon>Brachybacterium</taxon>
    </lineage>
</organism>
<evidence type="ECO:0008006" key="3">
    <source>
        <dbReference type="Google" id="ProtNLM"/>
    </source>
</evidence>
<gene>
    <name evidence="1" type="ORF">DEO23_14105</name>
</gene>
<dbReference type="OrthoDB" id="4281720at2"/>
<dbReference type="RefSeq" id="WP_109276671.1">
    <property type="nucleotide sequence ID" value="NZ_QFKX01000006.1"/>
</dbReference>
<reference evidence="1 2" key="1">
    <citation type="submission" date="2018-05" db="EMBL/GenBank/DDBJ databases">
        <title>Brachybacterium sp. M1HQ-2T, whole genome shotgun sequence.</title>
        <authorList>
            <person name="Tuo L."/>
        </authorList>
    </citation>
    <scope>NUCLEOTIDE SEQUENCE [LARGE SCALE GENOMIC DNA]</scope>
    <source>
        <strain evidence="1 2">M1HQ-2</strain>
    </source>
</reference>
<comment type="caution">
    <text evidence="1">The sequence shown here is derived from an EMBL/GenBank/DDBJ whole genome shotgun (WGS) entry which is preliminary data.</text>
</comment>
<evidence type="ECO:0000313" key="2">
    <source>
        <dbReference type="Proteomes" id="UP000245590"/>
    </source>
</evidence>
<dbReference type="Proteomes" id="UP000245590">
    <property type="component" value="Unassembled WGS sequence"/>
</dbReference>
<name>A0A2U2RH59_9MICO</name>